<dbReference type="Pfam" id="PF00067">
    <property type="entry name" value="p450"/>
    <property type="match status" value="1"/>
</dbReference>
<evidence type="ECO:0000256" key="2">
    <source>
        <dbReference type="RuleBase" id="RU000461"/>
    </source>
</evidence>
<evidence type="ECO:0000313" key="4">
    <source>
        <dbReference type="EMBL" id="MBE1536868.1"/>
    </source>
</evidence>
<dbReference type="Gene3D" id="1.10.630.10">
    <property type="entry name" value="Cytochrome P450"/>
    <property type="match status" value="1"/>
</dbReference>
<name>A0ABR9K2N3_9ACTN</name>
<accession>A0ABR9K2N3</accession>
<dbReference type="InterPro" id="IPR017972">
    <property type="entry name" value="Cyt_P450_CS"/>
</dbReference>
<feature type="region of interest" description="Disordered" evidence="3">
    <location>
        <begin position="448"/>
        <end position="469"/>
    </location>
</feature>
<comment type="caution">
    <text evidence="4">The sequence shown here is derived from an EMBL/GenBank/DDBJ whole genome shotgun (WGS) entry which is preliminary data.</text>
</comment>
<dbReference type="Proteomes" id="UP000627838">
    <property type="component" value="Unassembled WGS sequence"/>
</dbReference>
<comment type="similarity">
    <text evidence="1 2">Belongs to the cytochrome P450 family.</text>
</comment>
<keyword evidence="2" id="KW-0349">Heme</keyword>
<protein>
    <submittedName>
        <fullName evidence="4">Cytochrome P450</fullName>
    </submittedName>
</protein>
<keyword evidence="2" id="KW-0408">Iron</keyword>
<keyword evidence="2" id="KW-0479">Metal-binding</keyword>
<proteinExistence type="inferred from homology"/>
<evidence type="ECO:0000313" key="5">
    <source>
        <dbReference type="Proteomes" id="UP000627838"/>
    </source>
</evidence>
<dbReference type="InterPro" id="IPR002397">
    <property type="entry name" value="Cyt_P450_B"/>
</dbReference>
<dbReference type="SUPFAM" id="SSF48264">
    <property type="entry name" value="Cytochrome P450"/>
    <property type="match status" value="1"/>
</dbReference>
<dbReference type="PANTHER" id="PTHR46696">
    <property type="entry name" value="P450, PUTATIVE (EUROFUNG)-RELATED"/>
    <property type="match status" value="1"/>
</dbReference>
<sequence>MSTDESPTADAEKHTINLDRHSTRYRTEFEQLTDELHAKCPVAWNDTHGGYWFASGNKELFDLARRADVLSNENDVAGTKRGYRGISIPPSTGEHRIQGGFLEMDPPEQRHYRQALNPYLSPAAVARWRPVMDELTRACLDERIESGRIDFVDDLANIVPAVLTLALLGMPLKDWDVYCEPIHAAVYTPPGSPDHPRVQELQVRMGMHLLANITEIRANPRPGLIDALINAEINGHRPDDMEIVGVVMLLIGGGFDTTTALTAHSLRWLSEHPGERARLSRERGTLLDSATEEFLRFFTPAQGDGRTISQDCEINGTRFKEGDRLWLSWAMANRDAQVFDAPHRIRLDRSGNRHSSFGLGIHRCIGSNVARAAFKTMLTAVLDRMPDYTCDPDGAEHYDSTGVINGMKRLPAAFAPGERLGPGLDETVARMQRVCDEQGLAEPVTVRKTGARLDLDRDASRSRDPGGAP</sequence>
<keyword evidence="2" id="KW-0503">Monooxygenase</keyword>
<keyword evidence="5" id="KW-1185">Reference proteome</keyword>
<evidence type="ECO:0000256" key="1">
    <source>
        <dbReference type="ARBA" id="ARBA00010617"/>
    </source>
</evidence>
<evidence type="ECO:0000256" key="3">
    <source>
        <dbReference type="SAM" id="MobiDB-lite"/>
    </source>
</evidence>
<feature type="compositionally biased region" description="Basic and acidic residues" evidence="3">
    <location>
        <begin position="451"/>
        <end position="469"/>
    </location>
</feature>
<dbReference type="EMBL" id="JADBDZ010000001">
    <property type="protein sequence ID" value="MBE1536868.1"/>
    <property type="molecule type" value="Genomic_DNA"/>
</dbReference>
<dbReference type="PANTHER" id="PTHR46696:SF6">
    <property type="entry name" value="P450, PUTATIVE (EUROFUNG)-RELATED"/>
    <property type="match status" value="1"/>
</dbReference>
<keyword evidence="2" id="KW-0560">Oxidoreductase</keyword>
<dbReference type="InterPro" id="IPR001128">
    <property type="entry name" value="Cyt_P450"/>
</dbReference>
<gene>
    <name evidence="4" type="ORF">H4W34_006701</name>
</gene>
<organism evidence="4 5">
    <name type="scientific">Actinomadura algeriensis</name>
    <dbReference type="NCBI Taxonomy" id="1679523"/>
    <lineage>
        <taxon>Bacteria</taxon>
        <taxon>Bacillati</taxon>
        <taxon>Actinomycetota</taxon>
        <taxon>Actinomycetes</taxon>
        <taxon>Streptosporangiales</taxon>
        <taxon>Thermomonosporaceae</taxon>
        <taxon>Actinomadura</taxon>
    </lineage>
</organism>
<reference evidence="4 5" key="1">
    <citation type="submission" date="2020-10" db="EMBL/GenBank/DDBJ databases">
        <title>Sequencing the genomes of 1000 actinobacteria strains.</title>
        <authorList>
            <person name="Klenk H.-P."/>
        </authorList>
    </citation>
    <scope>NUCLEOTIDE SEQUENCE [LARGE SCALE GENOMIC DNA]</scope>
    <source>
        <strain evidence="4 5">DSM 46744</strain>
    </source>
</reference>
<dbReference type="PROSITE" id="PS00086">
    <property type="entry name" value="CYTOCHROME_P450"/>
    <property type="match status" value="1"/>
</dbReference>
<dbReference type="InterPro" id="IPR036396">
    <property type="entry name" value="Cyt_P450_sf"/>
</dbReference>
<dbReference type="RefSeq" id="WP_192762848.1">
    <property type="nucleotide sequence ID" value="NZ_JADBDZ010000001.1"/>
</dbReference>
<dbReference type="PRINTS" id="PR00359">
    <property type="entry name" value="BP450"/>
</dbReference>